<proteinExistence type="predicted"/>
<gene>
    <name evidence="2" type="ORF">GCM10009550_25640</name>
</gene>
<accession>A0ABN1QXZ0</accession>
<comment type="caution">
    <text evidence="2">The sequence shown here is derived from an EMBL/GenBank/DDBJ whole genome shotgun (WGS) entry which is preliminary data.</text>
</comment>
<dbReference type="InterPro" id="IPR013830">
    <property type="entry name" value="SGNH_hydro"/>
</dbReference>
<dbReference type="PANTHER" id="PTHR30383:SF29">
    <property type="entry name" value="SGNH HYDROLASE-TYPE ESTERASE DOMAIN-CONTAINING PROTEIN"/>
    <property type="match status" value="1"/>
</dbReference>
<sequence>MSGDLRVCFIGDSFVQGIGDPEYRGWVGRVLQGTRGDVTAFNLGIRRNTSADVLRRCWEEVGSRALPGADNRLVVSFGSNDMVEEDGEVRVESARCLGNLAAILDESRRRGIDVLVVGPPPVIVAGEGHLRRTSKLSEEMDALCRSRGVPFIATTRELADDAVWTREVLAGDGAHPGSGGYQRLADIILASRWHDWISGQGGSQRD</sequence>
<dbReference type="PANTHER" id="PTHR30383">
    <property type="entry name" value="THIOESTERASE 1/PROTEASE 1/LYSOPHOSPHOLIPASE L1"/>
    <property type="match status" value="1"/>
</dbReference>
<evidence type="ECO:0000259" key="1">
    <source>
        <dbReference type="Pfam" id="PF13472"/>
    </source>
</evidence>
<dbReference type="Pfam" id="PF13472">
    <property type="entry name" value="Lipase_GDSL_2"/>
    <property type="match status" value="1"/>
</dbReference>
<feature type="domain" description="SGNH hydrolase-type esterase" evidence="1">
    <location>
        <begin position="9"/>
        <end position="183"/>
    </location>
</feature>
<dbReference type="InterPro" id="IPR036514">
    <property type="entry name" value="SGNH_hydro_sf"/>
</dbReference>
<reference evidence="2 3" key="1">
    <citation type="journal article" date="2019" name="Int. J. Syst. Evol. Microbiol.">
        <title>The Global Catalogue of Microorganisms (GCM) 10K type strain sequencing project: providing services to taxonomists for standard genome sequencing and annotation.</title>
        <authorList>
            <consortium name="The Broad Institute Genomics Platform"/>
            <consortium name="The Broad Institute Genome Sequencing Center for Infectious Disease"/>
            <person name="Wu L."/>
            <person name="Ma J."/>
        </authorList>
    </citation>
    <scope>NUCLEOTIDE SEQUENCE [LARGE SCALE GENOMIC DNA]</scope>
    <source>
        <strain evidence="2 3">JCM 10696</strain>
    </source>
</reference>
<evidence type="ECO:0000313" key="2">
    <source>
        <dbReference type="EMBL" id="GAA0948889.1"/>
    </source>
</evidence>
<dbReference type="Gene3D" id="3.40.50.1110">
    <property type="entry name" value="SGNH hydrolase"/>
    <property type="match status" value="1"/>
</dbReference>
<name>A0ABN1QXZ0_9ACTN</name>
<dbReference type="SUPFAM" id="SSF52266">
    <property type="entry name" value="SGNH hydrolase"/>
    <property type="match status" value="1"/>
</dbReference>
<evidence type="ECO:0000313" key="3">
    <source>
        <dbReference type="Proteomes" id="UP001500665"/>
    </source>
</evidence>
<keyword evidence="3" id="KW-1185">Reference proteome</keyword>
<organism evidence="2 3">
    <name type="scientific">Actinocorallia libanotica</name>
    <dbReference type="NCBI Taxonomy" id="46162"/>
    <lineage>
        <taxon>Bacteria</taxon>
        <taxon>Bacillati</taxon>
        <taxon>Actinomycetota</taxon>
        <taxon>Actinomycetes</taxon>
        <taxon>Streptosporangiales</taxon>
        <taxon>Thermomonosporaceae</taxon>
        <taxon>Actinocorallia</taxon>
    </lineage>
</organism>
<dbReference type="EMBL" id="BAAAHH010000008">
    <property type="protein sequence ID" value="GAA0948889.1"/>
    <property type="molecule type" value="Genomic_DNA"/>
</dbReference>
<dbReference type="Proteomes" id="UP001500665">
    <property type="component" value="Unassembled WGS sequence"/>
</dbReference>
<protein>
    <recommendedName>
        <fullName evidence="1">SGNH hydrolase-type esterase domain-containing protein</fullName>
    </recommendedName>
</protein>
<dbReference type="RefSeq" id="WP_344240203.1">
    <property type="nucleotide sequence ID" value="NZ_BAAAHH010000008.1"/>
</dbReference>
<dbReference type="InterPro" id="IPR051532">
    <property type="entry name" value="Ester_Hydrolysis_Enzymes"/>
</dbReference>